<dbReference type="InterPro" id="IPR044063">
    <property type="entry name" value="ZF_RING_GID"/>
</dbReference>
<dbReference type="SUPFAM" id="SSF57850">
    <property type="entry name" value="RING/U-box"/>
    <property type="match status" value="1"/>
</dbReference>
<dbReference type="EMBL" id="JAODUP010000274">
    <property type="protein sequence ID" value="KAK2154234.1"/>
    <property type="molecule type" value="Genomic_DNA"/>
</dbReference>
<dbReference type="InterPro" id="IPR045098">
    <property type="entry name" value="Fyv10_fam"/>
</dbReference>
<proteinExistence type="predicted"/>
<accession>A0AAD9JJ94</accession>
<evidence type="ECO:0000256" key="5">
    <source>
        <dbReference type="ARBA" id="ARBA00022723"/>
    </source>
</evidence>
<evidence type="ECO:0000256" key="7">
    <source>
        <dbReference type="ARBA" id="ARBA00022833"/>
    </source>
</evidence>
<dbReference type="CDD" id="cd16659">
    <property type="entry name" value="RING-Ubox_Emp"/>
    <property type="match status" value="1"/>
</dbReference>
<protein>
    <recommendedName>
        <fullName evidence="3">E3 ubiquitin-protein transferase MAEA</fullName>
    </recommendedName>
    <alternativeName>
        <fullName evidence="9">Macrophage erythroblast attacher</fullName>
    </alternativeName>
</protein>
<dbReference type="InterPro" id="IPR013144">
    <property type="entry name" value="CRA_dom"/>
</dbReference>
<dbReference type="GO" id="GO:0008270">
    <property type="term" value="F:zinc ion binding"/>
    <property type="evidence" value="ECO:0007669"/>
    <property type="project" value="UniProtKB-KW"/>
</dbReference>
<dbReference type="PROSITE" id="PS50897">
    <property type="entry name" value="CTLH"/>
    <property type="match status" value="1"/>
</dbReference>
<keyword evidence="7" id="KW-0862">Zinc</keyword>
<dbReference type="GO" id="GO:0043161">
    <property type="term" value="P:proteasome-mediated ubiquitin-dependent protein catabolic process"/>
    <property type="evidence" value="ECO:0007669"/>
    <property type="project" value="InterPro"/>
</dbReference>
<evidence type="ECO:0000313" key="14">
    <source>
        <dbReference type="EMBL" id="KAK2154234.1"/>
    </source>
</evidence>
<evidence type="ECO:0000256" key="11">
    <source>
        <dbReference type="SAM" id="Coils"/>
    </source>
</evidence>
<evidence type="ECO:0000313" key="15">
    <source>
        <dbReference type="Proteomes" id="UP001208570"/>
    </source>
</evidence>
<evidence type="ECO:0000256" key="10">
    <source>
        <dbReference type="PROSITE-ProRule" id="PRU01215"/>
    </source>
</evidence>
<dbReference type="GO" id="GO:0043249">
    <property type="term" value="P:erythrocyte maturation"/>
    <property type="evidence" value="ECO:0007669"/>
    <property type="project" value="UniProtKB-KW"/>
</dbReference>
<keyword evidence="15" id="KW-1185">Reference proteome</keyword>
<comment type="caution">
    <text evidence="14">The sequence shown here is derived from an EMBL/GenBank/DDBJ whole genome shotgun (WGS) entry which is preliminary data.</text>
</comment>
<evidence type="ECO:0000256" key="6">
    <source>
        <dbReference type="ARBA" id="ARBA00022771"/>
    </source>
</evidence>
<dbReference type="Proteomes" id="UP001208570">
    <property type="component" value="Unassembled WGS sequence"/>
</dbReference>
<keyword evidence="5" id="KW-0479">Metal-binding</keyword>
<name>A0AAD9JJ94_9ANNE</name>
<dbReference type="PANTHER" id="PTHR12170">
    <property type="entry name" value="MACROPHAGE ERYTHROBLAST ATTACHER-RELATED"/>
    <property type="match status" value="1"/>
</dbReference>
<keyword evidence="11" id="KW-0175">Coiled coil</keyword>
<sequence>MADLKALEHPTLKVPYELLNKKFRAAQKNVDREAAHVHTSVSELEKCLKQSSTVGDVTKVLDGMVEKLTLLKRKAEESINDEQEAAKACKRRIEHLKEYENLPPGGVNQWKKKRLDRMLVEYCLRAGYYNTAVQLARHSGIENLTNIELFLVSKEVEESLGRGETMKCLNWCHDNKSRLRRMKSTLEFNLRQQEFIEYIRNNKRLEAVKHARKYFSNLDDAQMNDVQKVMGLLAYPPDTELAPYKILLDPDRWQALVSQFRQENFKLYQLSHHSVFSITLQAGLSALKTLQCYKEDGTSRNPNCPTCNKHMNQLAKDLPYAHCAQSRLICAISGQPLNENNPPMMLPNGHVYGQNSLVMMAAENDSRVVCPQTKEIFKFEEAEKVFVM</sequence>
<keyword evidence="4" id="KW-0963">Cytoplasm</keyword>
<dbReference type="GO" id="GO:0061630">
    <property type="term" value="F:ubiquitin protein ligase activity"/>
    <property type="evidence" value="ECO:0007669"/>
    <property type="project" value="InterPro"/>
</dbReference>
<feature type="domain" description="CTLH" evidence="12">
    <location>
        <begin position="154"/>
        <end position="206"/>
    </location>
</feature>
<organism evidence="14 15">
    <name type="scientific">Paralvinella palmiformis</name>
    <dbReference type="NCBI Taxonomy" id="53620"/>
    <lineage>
        <taxon>Eukaryota</taxon>
        <taxon>Metazoa</taxon>
        <taxon>Spiralia</taxon>
        <taxon>Lophotrochozoa</taxon>
        <taxon>Annelida</taxon>
        <taxon>Polychaeta</taxon>
        <taxon>Sedentaria</taxon>
        <taxon>Canalipalpata</taxon>
        <taxon>Terebellida</taxon>
        <taxon>Terebelliformia</taxon>
        <taxon>Alvinellidae</taxon>
        <taxon>Paralvinella</taxon>
    </lineage>
</organism>
<dbReference type="PANTHER" id="PTHR12170:SF2">
    <property type="entry name" value="E3 UBIQUITIN-PROTEIN TRANSFERASE MAEA"/>
    <property type="match status" value="1"/>
</dbReference>
<reference evidence="14" key="1">
    <citation type="journal article" date="2023" name="Mol. Biol. Evol.">
        <title>Third-Generation Sequencing Reveals the Adaptive Role of the Epigenome in Three Deep-Sea Polychaetes.</title>
        <authorList>
            <person name="Perez M."/>
            <person name="Aroh O."/>
            <person name="Sun Y."/>
            <person name="Lan Y."/>
            <person name="Juniper S.K."/>
            <person name="Young C.R."/>
            <person name="Angers B."/>
            <person name="Qian P.Y."/>
        </authorList>
    </citation>
    <scope>NUCLEOTIDE SEQUENCE</scope>
    <source>
        <strain evidence="14">P08H-3</strain>
    </source>
</reference>
<dbReference type="SMART" id="SM00757">
    <property type="entry name" value="CRA"/>
    <property type="match status" value="1"/>
</dbReference>
<evidence type="ECO:0000256" key="4">
    <source>
        <dbReference type="ARBA" id="ARBA00022490"/>
    </source>
</evidence>
<evidence type="ECO:0000256" key="3">
    <source>
        <dbReference type="ARBA" id="ARBA00014384"/>
    </source>
</evidence>
<dbReference type="Pfam" id="PF10607">
    <property type="entry name" value="CTLH"/>
    <property type="match status" value="1"/>
</dbReference>
<dbReference type="GO" id="GO:0005737">
    <property type="term" value="C:cytoplasm"/>
    <property type="evidence" value="ECO:0007669"/>
    <property type="project" value="UniProtKB-SubCell"/>
</dbReference>
<feature type="coiled-coil region" evidence="11">
    <location>
        <begin position="65"/>
        <end position="99"/>
    </location>
</feature>
<keyword evidence="6 10" id="KW-0863">Zinc-finger</keyword>
<evidence type="ECO:0000259" key="13">
    <source>
        <dbReference type="PROSITE" id="PS51867"/>
    </source>
</evidence>
<evidence type="ECO:0000256" key="2">
    <source>
        <dbReference type="ARBA" id="ARBA00004496"/>
    </source>
</evidence>
<dbReference type="AlphaFoldDB" id="A0AAD9JJ94"/>
<dbReference type="SMART" id="SM00668">
    <property type="entry name" value="CTLH"/>
    <property type="match status" value="1"/>
</dbReference>
<evidence type="ECO:0000256" key="8">
    <source>
        <dbReference type="ARBA" id="ARBA00023057"/>
    </source>
</evidence>
<evidence type="ECO:0000256" key="9">
    <source>
        <dbReference type="ARBA" id="ARBA00029678"/>
    </source>
</evidence>
<dbReference type="GO" id="GO:0034657">
    <property type="term" value="C:GID complex"/>
    <property type="evidence" value="ECO:0007669"/>
    <property type="project" value="TreeGrafter"/>
</dbReference>
<keyword evidence="8" id="KW-0265">Erythrocyte maturation</keyword>
<dbReference type="InterPro" id="IPR006595">
    <property type="entry name" value="CTLH_C"/>
</dbReference>
<dbReference type="PROSITE" id="PS51867">
    <property type="entry name" value="ZF_RING_GID"/>
    <property type="match status" value="1"/>
</dbReference>
<feature type="domain" description="RING-Gid-type" evidence="13">
    <location>
        <begin position="304"/>
        <end position="373"/>
    </location>
</feature>
<evidence type="ECO:0000256" key="1">
    <source>
        <dbReference type="ARBA" id="ARBA00004109"/>
    </source>
</evidence>
<dbReference type="GO" id="GO:0016363">
    <property type="term" value="C:nuclear matrix"/>
    <property type="evidence" value="ECO:0007669"/>
    <property type="project" value="UniProtKB-SubCell"/>
</dbReference>
<evidence type="ECO:0000259" key="12">
    <source>
        <dbReference type="PROSITE" id="PS50897"/>
    </source>
</evidence>
<comment type="subcellular location">
    <subcellularLocation>
        <location evidence="2">Cytoplasm</location>
    </subcellularLocation>
    <subcellularLocation>
        <location evidence="1">Nucleus matrix</location>
    </subcellularLocation>
</comment>
<dbReference type="PROSITE" id="PS50896">
    <property type="entry name" value="LISH"/>
    <property type="match status" value="1"/>
</dbReference>
<gene>
    <name evidence="14" type="ORF">LSH36_274g06049</name>
</gene>
<dbReference type="InterPro" id="IPR006594">
    <property type="entry name" value="LisH"/>
</dbReference>
<feature type="zinc finger region" description="RING-Gid-type" evidence="10">
    <location>
        <begin position="304"/>
        <end position="373"/>
    </location>
</feature>
<dbReference type="InterPro" id="IPR024964">
    <property type="entry name" value="CTLH/CRA"/>
</dbReference>